<protein>
    <submittedName>
        <fullName evidence="9">Uncharacterized protein</fullName>
    </submittedName>
</protein>
<dbReference type="EMBL" id="JAPXFL010000002">
    <property type="protein sequence ID" value="KAK9510407.1"/>
    <property type="molecule type" value="Genomic_DNA"/>
</dbReference>
<evidence type="ECO:0000256" key="4">
    <source>
        <dbReference type="ARBA" id="ARBA00022737"/>
    </source>
</evidence>
<evidence type="ECO:0000256" key="1">
    <source>
        <dbReference type="ARBA" id="ARBA00004167"/>
    </source>
</evidence>
<dbReference type="AlphaFoldDB" id="A0AAW1DJ51"/>
<dbReference type="SUPFAM" id="SSF57424">
    <property type="entry name" value="LDL receptor-like module"/>
    <property type="match status" value="2"/>
</dbReference>
<dbReference type="InterPro" id="IPR036055">
    <property type="entry name" value="LDL_receptor-like_sf"/>
</dbReference>
<comment type="caution">
    <text evidence="9">The sequence shown here is derived from an EMBL/GenBank/DDBJ whole genome shotgun (WGS) entry which is preliminary data.</text>
</comment>
<dbReference type="InterPro" id="IPR050685">
    <property type="entry name" value="LDLR"/>
</dbReference>
<proteinExistence type="predicted"/>
<evidence type="ECO:0000256" key="3">
    <source>
        <dbReference type="ARBA" id="ARBA00022692"/>
    </source>
</evidence>
<dbReference type="GO" id="GO:0016192">
    <property type="term" value="P:vesicle-mediated transport"/>
    <property type="evidence" value="ECO:0007669"/>
    <property type="project" value="UniProtKB-ARBA"/>
</dbReference>
<evidence type="ECO:0000256" key="5">
    <source>
        <dbReference type="ARBA" id="ARBA00022989"/>
    </source>
</evidence>
<keyword evidence="5" id="KW-1133">Transmembrane helix</keyword>
<keyword evidence="4" id="KW-0677">Repeat</keyword>
<dbReference type="PROSITE" id="PS01209">
    <property type="entry name" value="LDLRA_1"/>
    <property type="match status" value="1"/>
</dbReference>
<dbReference type="InterPro" id="IPR023415">
    <property type="entry name" value="LDLR_class-A_CS"/>
</dbReference>
<gene>
    <name evidence="9" type="ORF">O3M35_005202</name>
</gene>
<dbReference type="PROSITE" id="PS50068">
    <property type="entry name" value="LDLRA_2"/>
    <property type="match status" value="2"/>
</dbReference>
<dbReference type="SMART" id="SM00192">
    <property type="entry name" value="LDLa"/>
    <property type="match status" value="2"/>
</dbReference>
<dbReference type="PANTHER" id="PTHR24270">
    <property type="entry name" value="LOW-DENSITY LIPOPROTEIN RECEPTOR-RELATED"/>
    <property type="match status" value="1"/>
</dbReference>
<feature type="disulfide bond" evidence="8">
    <location>
        <begin position="292"/>
        <end position="310"/>
    </location>
</feature>
<evidence type="ECO:0000256" key="6">
    <source>
        <dbReference type="ARBA" id="ARBA00023136"/>
    </source>
</evidence>
<sequence>MITFLNDKISNNMLQDPEIITKATRIIESLKIDIKTFSIMEMADILEETKIEYSDIKFLNKIYSLDQKLTFDIFYESYQFSIDNKNVTQKFENILKIILNEYLNDSKKLFDYVFFIKKFFRKINREEFIEDFMNIIRDNNSIPETIRSILFAEKLCIYNEENKILSSLKSDYGYGIKLITPKLFHNKDFWMLNNKEENTYEINNYHYEQYSLALMDDNIPEVSIENKEFAKNNLWIIEPNYDYALIKNVKNNKYLVASPNLIFTDDEYHNRIFSTKWRIKDCSDCTERSLFCDNADCIKMDNWCDGVNHCSDGSDENNCCSQNSRRLQCKNSYYNCFEKFQLCDGINDCSDRTDELYCRQ</sequence>
<comment type="subcellular location">
    <subcellularLocation>
        <location evidence="2">Endomembrane system</location>
    </subcellularLocation>
    <subcellularLocation>
        <location evidence="1">Membrane</location>
        <topology evidence="1">Single-pass membrane protein</topology>
    </subcellularLocation>
</comment>
<evidence type="ECO:0000256" key="7">
    <source>
        <dbReference type="ARBA" id="ARBA00023157"/>
    </source>
</evidence>
<dbReference type="PRINTS" id="PR00261">
    <property type="entry name" value="LDLRECEPTOR"/>
</dbReference>
<reference evidence="9 10" key="1">
    <citation type="submission" date="2022-12" db="EMBL/GenBank/DDBJ databases">
        <title>Chromosome-level genome assembly of true bugs.</title>
        <authorList>
            <person name="Ma L."/>
            <person name="Li H."/>
        </authorList>
    </citation>
    <scope>NUCLEOTIDE SEQUENCE [LARGE SCALE GENOMIC DNA]</scope>
    <source>
        <strain evidence="9">Lab_2022b</strain>
    </source>
</reference>
<dbReference type="GO" id="GO:0012505">
    <property type="term" value="C:endomembrane system"/>
    <property type="evidence" value="ECO:0007669"/>
    <property type="project" value="UniProtKB-SubCell"/>
</dbReference>
<dbReference type="Gene3D" id="4.10.400.10">
    <property type="entry name" value="Low-density Lipoprotein Receptor"/>
    <property type="match status" value="2"/>
</dbReference>
<organism evidence="9 10">
    <name type="scientific">Rhynocoris fuscipes</name>
    <dbReference type="NCBI Taxonomy" id="488301"/>
    <lineage>
        <taxon>Eukaryota</taxon>
        <taxon>Metazoa</taxon>
        <taxon>Ecdysozoa</taxon>
        <taxon>Arthropoda</taxon>
        <taxon>Hexapoda</taxon>
        <taxon>Insecta</taxon>
        <taxon>Pterygota</taxon>
        <taxon>Neoptera</taxon>
        <taxon>Paraneoptera</taxon>
        <taxon>Hemiptera</taxon>
        <taxon>Heteroptera</taxon>
        <taxon>Panheteroptera</taxon>
        <taxon>Cimicomorpha</taxon>
        <taxon>Reduviidae</taxon>
        <taxon>Harpactorinae</taxon>
        <taxon>Harpactorini</taxon>
        <taxon>Rhynocoris</taxon>
    </lineage>
</organism>
<accession>A0AAW1DJ51</accession>
<evidence type="ECO:0000256" key="8">
    <source>
        <dbReference type="PROSITE-ProRule" id="PRU00124"/>
    </source>
</evidence>
<comment type="caution">
    <text evidence="8">Lacks conserved residue(s) required for the propagation of feature annotation.</text>
</comment>
<keyword evidence="6" id="KW-0472">Membrane</keyword>
<dbReference type="InterPro" id="IPR002172">
    <property type="entry name" value="LDrepeatLR_classA_rpt"/>
</dbReference>
<feature type="disulfide bond" evidence="8">
    <location>
        <begin position="343"/>
        <end position="358"/>
    </location>
</feature>
<feature type="disulfide bond" evidence="8">
    <location>
        <begin position="285"/>
        <end position="297"/>
    </location>
</feature>
<evidence type="ECO:0000256" key="2">
    <source>
        <dbReference type="ARBA" id="ARBA00004308"/>
    </source>
</evidence>
<evidence type="ECO:0000313" key="9">
    <source>
        <dbReference type="EMBL" id="KAK9510407.1"/>
    </source>
</evidence>
<dbReference type="CDD" id="cd00112">
    <property type="entry name" value="LDLa"/>
    <property type="match status" value="2"/>
</dbReference>
<keyword evidence="10" id="KW-1185">Reference proteome</keyword>
<dbReference type="Proteomes" id="UP001461498">
    <property type="component" value="Unassembled WGS sequence"/>
</dbReference>
<keyword evidence="7 8" id="KW-1015">Disulfide bond</keyword>
<feature type="disulfide bond" evidence="8">
    <location>
        <begin position="304"/>
        <end position="319"/>
    </location>
</feature>
<evidence type="ECO:0000313" key="10">
    <source>
        <dbReference type="Proteomes" id="UP001461498"/>
    </source>
</evidence>
<dbReference type="GO" id="GO:0005886">
    <property type="term" value="C:plasma membrane"/>
    <property type="evidence" value="ECO:0007669"/>
    <property type="project" value="TreeGrafter"/>
</dbReference>
<keyword evidence="3" id="KW-0812">Transmembrane</keyword>
<name>A0AAW1DJ51_9HEMI</name>